<sequence>MRIDIVTLFPEMFAGPFGHSIIKRACDNHLLQIAMVNPRDFTFDKHRIVDDYAFGGGAGMVMKPEPLFRAVESITAGANCVNRRVILTSPGGNRFDQEKCKELAAYDQLIFICGHYEGIDARVGDFLVDEAISIGDYVLTGGELPAMVIVDAVARMLPGVLGSTDSAQQDSFYNGLLEYPQYTRPREFDGYEVPEILLSGDHAKIDRWRRKQSLKTTLERRPDLMAKAQLSADDRKLIDEILAEQSGG</sequence>
<evidence type="ECO:0000256" key="2">
    <source>
        <dbReference type="ARBA" id="ARBA00004496"/>
    </source>
</evidence>
<comment type="subcellular location">
    <subcellularLocation>
        <location evidence="2 15 17">Cytoplasm</location>
    </subcellularLocation>
</comment>
<keyword evidence="10 15" id="KW-0949">S-adenosyl-L-methionine</keyword>
<evidence type="ECO:0000256" key="15">
    <source>
        <dbReference type="HAMAP-Rule" id="MF_00605"/>
    </source>
</evidence>
<evidence type="ECO:0000256" key="14">
    <source>
        <dbReference type="ARBA" id="ARBA00047783"/>
    </source>
</evidence>
<keyword evidence="7 15" id="KW-0963">Cytoplasm</keyword>
<evidence type="ECO:0000256" key="8">
    <source>
        <dbReference type="ARBA" id="ARBA00022603"/>
    </source>
</evidence>
<feature type="binding site" evidence="15 16">
    <location>
        <begin position="134"/>
        <end position="139"/>
    </location>
    <ligand>
        <name>S-adenosyl-L-methionine</name>
        <dbReference type="ChEBI" id="CHEBI:59789"/>
    </ligand>
</feature>
<keyword evidence="9 15" id="KW-0808">Transferase</keyword>
<dbReference type="FunFam" id="3.40.1280.10:FF:000001">
    <property type="entry name" value="tRNA (guanine-N(1)-)-methyltransferase"/>
    <property type="match status" value="1"/>
</dbReference>
<reference evidence="19 20" key="1">
    <citation type="submission" date="2016-10" db="EMBL/GenBank/DDBJ databases">
        <authorList>
            <person name="de Groot N.N."/>
        </authorList>
    </citation>
    <scope>NUCLEOTIDE SEQUENCE [LARGE SCALE GENOMIC DNA]</scope>
    <source>
        <strain evidence="19 20">DSM 1736</strain>
    </source>
</reference>
<evidence type="ECO:0000256" key="6">
    <source>
        <dbReference type="ARBA" id="ARBA00014679"/>
    </source>
</evidence>
<keyword evidence="20" id="KW-1185">Reference proteome</keyword>
<dbReference type="GO" id="GO:0002939">
    <property type="term" value="P:tRNA N1-guanine methylation"/>
    <property type="evidence" value="ECO:0007669"/>
    <property type="project" value="TreeGrafter"/>
</dbReference>
<dbReference type="Pfam" id="PF01746">
    <property type="entry name" value="tRNA_m1G_MT"/>
    <property type="match status" value="1"/>
</dbReference>
<keyword evidence="11 15" id="KW-0819">tRNA processing</keyword>
<dbReference type="Gene3D" id="3.40.1280.10">
    <property type="match status" value="1"/>
</dbReference>
<dbReference type="SUPFAM" id="SSF75217">
    <property type="entry name" value="alpha/beta knot"/>
    <property type="match status" value="1"/>
</dbReference>
<evidence type="ECO:0000256" key="13">
    <source>
        <dbReference type="ARBA" id="ARBA00033392"/>
    </source>
</evidence>
<comment type="catalytic activity">
    <reaction evidence="14 15 17">
        <text>guanosine(37) in tRNA + S-adenosyl-L-methionine = N(1)-methylguanosine(37) in tRNA + S-adenosyl-L-homocysteine + H(+)</text>
        <dbReference type="Rhea" id="RHEA:36899"/>
        <dbReference type="Rhea" id="RHEA-COMP:10145"/>
        <dbReference type="Rhea" id="RHEA-COMP:10147"/>
        <dbReference type="ChEBI" id="CHEBI:15378"/>
        <dbReference type="ChEBI" id="CHEBI:57856"/>
        <dbReference type="ChEBI" id="CHEBI:59789"/>
        <dbReference type="ChEBI" id="CHEBI:73542"/>
        <dbReference type="ChEBI" id="CHEBI:74269"/>
        <dbReference type="EC" id="2.1.1.228"/>
    </reaction>
</comment>
<dbReference type="RefSeq" id="WP_092067554.1">
    <property type="nucleotide sequence ID" value="NZ_FNHB01000001.1"/>
</dbReference>
<dbReference type="NCBIfam" id="TIGR00088">
    <property type="entry name" value="trmD"/>
    <property type="match status" value="1"/>
</dbReference>
<dbReference type="PIRSF" id="PIRSF000386">
    <property type="entry name" value="tRNA_mtase"/>
    <property type="match status" value="1"/>
</dbReference>
<dbReference type="PANTHER" id="PTHR46417:SF1">
    <property type="entry name" value="TRNA (GUANINE-N(1)-)-METHYLTRANSFERASE"/>
    <property type="match status" value="1"/>
</dbReference>
<evidence type="ECO:0000256" key="16">
    <source>
        <dbReference type="PIRSR" id="PIRSR000386-1"/>
    </source>
</evidence>
<evidence type="ECO:0000259" key="18">
    <source>
        <dbReference type="Pfam" id="PF01746"/>
    </source>
</evidence>
<dbReference type="EMBL" id="FNHB01000001">
    <property type="protein sequence ID" value="SDL58859.1"/>
    <property type="molecule type" value="Genomic_DNA"/>
</dbReference>
<dbReference type="HAMAP" id="MF_00605">
    <property type="entry name" value="TrmD"/>
    <property type="match status" value="1"/>
</dbReference>
<gene>
    <name evidence="15" type="primary">trmD</name>
    <name evidence="19" type="ORF">SAMN04488502_101287</name>
</gene>
<keyword evidence="8 15" id="KW-0489">Methyltransferase</keyword>
<name>A0A1G9LA57_9FIRM</name>
<dbReference type="Proteomes" id="UP000214880">
    <property type="component" value="Unassembled WGS sequence"/>
</dbReference>
<dbReference type="NCBIfam" id="NF000648">
    <property type="entry name" value="PRK00026.1"/>
    <property type="match status" value="1"/>
</dbReference>
<accession>A0A1G9LA57</accession>
<dbReference type="STRING" id="146817.SAMN04488502_101287"/>
<dbReference type="FunFam" id="1.10.1270.20:FF:000001">
    <property type="entry name" value="tRNA (guanine-N(1)-)-methyltransferase"/>
    <property type="match status" value="1"/>
</dbReference>
<evidence type="ECO:0000313" key="19">
    <source>
        <dbReference type="EMBL" id="SDL58859.1"/>
    </source>
</evidence>
<evidence type="ECO:0000256" key="12">
    <source>
        <dbReference type="ARBA" id="ARBA00029736"/>
    </source>
</evidence>
<dbReference type="InterPro" id="IPR023148">
    <property type="entry name" value="tRNA_m1G_MeTrfase_C_sf"/>
</dbReference>
<evidence type="ECO:0000256" key="17">
    <source>
        <dbReference type="RuleBase" id="RU003464"/>
    </source>
</evidence>
<dbReference type="Gene3D" id="1.10.1270.20">
    <property type="entry name" value="tRNA(m1g37)methyltransferase, domain 2"/>
    <property type="match status" value="1"/>
</dbReference>
<evidence type="ECO:0000256" key="11">
    <source>
        <dbReference type="ARBA" id="ARBA00022694"/>
    </source>
</evidence>
<protein>
    <recommendedName>
        <fullName evidence="6 15">tRNA (guanine-N(1)-)-methyltransferase</fullName>
        <ecNumber evidence="5 15">2.1.1.228</ecNumber>
    </recommendedName>
    <alternativeName>
        <fullName evidence="12 15">M1G-methyltransferase</fullName>
    </alternativeName>
    <alternativeName>
        <fullName evidence="13 15">tRNA [GM37] methyltransferase</fullName>
    </alternativeName>
</protein>
<organism evidence="19 20">
    <name type="scientific">Dendrosporobacter quercicolus</name>
    <dbReference type="NCBI Taxonomy" id="146817"/>
    <lineage>
        <taxon>Bacteria</taxon>
        <taxon>Bacillati</taxon>
        <taxon>Bacillota</taxon>
        <taxon>Negativicutes</taxon>
        <taxon>Selenomonadales</taxon>
        <taxon>Sporomusaceae</taxon>
        <taxon>Dendrosporobacter</taxon>
    </lineage>
</organism>
<dbReference type="GO" id="GO:0052906">
    <property type="term" value="F:tRNA (guanine(37)-N1)-methyltransferase activity"/>
    <property type="evidence" value="ECO:0007669"/>
    <property type="project" value="UniProtKB-UniRule"/>
</dbReference>
<evidence type="ECO:0000313" key="20">
    <source>
        <dbReference type="Proteomes" id="UP000214880"/>
    </source>
</evidence>
<dbReference type="InterPro" id="IPR029028">
    <property type="entry name" value="Alpha/beta_knot_MTases"/>
</dbReference>
<evidence type="ECO:0000256" key="5">
    <source>
        <dbReference type="ARBA" id="ARBA00012807"/>
    </source>
</evidence>
<dbReference type="InterPro" id="IPR016009">
    <property type="entry name" value="tRNA_MeTrfase_TRMD/TRM10"/>
</dbReference>
<dbReference type="PANTHER" id="PTHR46417">
    <property type="entry name" value="TRNA (GUANINE-N(1)-)-METHYLTRANSFERASE"/>
    <property type="match status" value="1"/>
</dbReference>
<dbReference type="CDD" id="cd18080">
    <property type="entry name" value="TrmD-like"/>
    <property type="match status" value="1"/>
</dbReference>
<dbReference type="InterPro" id="IPR029026">
    <property type="entry name" value="tRNA_m1G_MTases_N"/>
</dbReference>
<comment type="subunit">
    <text evidence="4 15 17">Homodimer.</text>
</comment>
<evidence type="ECO:0000256" key="9">
    <source>
        <dbReference type="ARBA" id="ARBA00022679"/>
    </source>
</evidence>
<proteinExistence type="inferred from homology"/>
<evidence type="ECO:0000256" key="10">
    <source>
        <dbReference type="ARBA" id="ARBA00022691"/>
    </source>
</evidence>
<feature type="binding site" evidence="15 16">
    <location>
        <position position="114"/>
    </location>
    <ligand>
        <name>S-adenosyl-L-methionine</name>
        <dbReference type="ChEBI" id="CHEBI:59789"/>
    </ligand>
</feature>
<dbReference type="InterPro" id="IPR002649">
    <property type="entry name" value="tRNA_m1G_MeTrfase_TrmD"/>
</dbReference>
<dbReference type="EC" id="2.1.1.228" evidence="5 15"/>
<feature type="domain" description="tRNA methyltransferase TRMD/TRM10-type" evidence="18">
    <location>
        <begin position="1"/>
        <end position="226"/>
    </location>
</feature>
<evidence type="ECO:0000256" key="3">
    <source>
        <dbReference type="ARBA" id="ARBA00007630"/>
    </source>
</evidence>
<dbReference type="OrthoDB" id="9807416at2"/>
<evidence type="ECO:0000256" key="7">
    <source>
        <dbReference type="ARBA" id="ARBA00022490"/>
    </source>
</evidence>
<dbReference type="GO" id="GO:0005829">
    <property type="term" value="C:cytosol"/>
    <property type="evidence" value="ECO:0007669"/>
    <property type="project" value="TreeGrafter"/>
</dbReference>
<dbReference type="AlphaFoldDB" id="A0A1G9LA57"/>
<evidence type="ECO:0000256" key="1">
    <source>
        <dbReference type="ARBA" id="ARBA00002634"/>
    </source>
</evidence>
<comment type="function">
    <text evidence="1 15 17">Specifically methylates guanosine-37 in various tRNAs.</text>
</comment>
<comment type="similarity">
    <text evidence="3 15 17">Belongs to the RNA methyltransferase TrmD family.</text>
</comment>
<evidence type="ECO:0000256" key="4">
    <source>
        <dbReference type="ARBA" id="ARBA00011738"/>
    </source>
</evidence>